<dbReference type="PANTHER" id="PTHR42760">
    <property type="entry name" value="SHORT-CHAIN DEHYDROGENASES/REDUCTASES FAMILY MEMBER"/>
    <property type="match status" value="1"/>
</dbReference>
<dbReference type="PROSITE" id="PS51257">
    <property type="entry name" value="PROKAR_LIPOPROTEIN"/>
    <property type="match status" value="1"/>
</dbReference>
<dbReference type="PRINTS" id="PR00080">
    <property type="entry name" value="SDRFAMILY"/>
</dbReference>
<reference evidence="3 4" key="1">
    <citation type="submission" date="2021-05" db="EMBL/GenBank/DDBJ databases">
        <title>Roseococcus sp. XZZS9, whole genome shotgun sequencing project.</title>
        <authorList>
            <person name="Zhao G."/>
            <person name="Shen L."/>
        </authorList>
    </citation>
    <scope>NUCLEOTIDE SEQUENCE [LARGE SCALE GENOMIC DNA]</scope>
    <source>
        <strain evidence="3 4">XZZS9</strain>
    </source>
</reference>
<dbReference type="EMBL" id="JAHCDA010000002">
    <property type="protein sequence ID" value="MBS7811983.1"/>
    <property type="molecule type" value="Genomic_DNA"/>
</dbReference>
<keyword evidence="2" id="KW-0560">Oxidoreductase</keyword>
<evidence type="ECO:0000256" key="2">
    <source>
        <dbReference type="ARBA" id="ARBA00023002"/>
    </source>
</evidence>
<gene>
    <name evidence="3" type="ORF">KHU32_13615</name>
</gene>
<dbReference type="PANTHER" id="PTHR42760:SF115">
    <property type="entry name" value="3-OXOACYL-[ACYL-CARRIER-PROTEIN] REDUCTASE FABG"/>
    <property type="match status" value="1"/>
</dbReference>
<comment type="caution">
    <text evidence="3">The sequence shown here is derived from an EMBL/GenBank/DDBJ whole genome shotgun (WGS) entry which is preliminary data.</text>
</comment>
<dbReference type="CDD" id="cd05233">
    <property type="entry name" value="SDR_c"/>
    <property type="match status" value="1"/>
</dbReference>
<dbReference type="Proteomes" id="UP000766336">
    <property type="component" value="Unassembled WGS sequence"/>
</dbReference>
<accession>A0ABS5QHG5</accession>
<keyword evidence="4" id="KW-1185">Reference proteome</keyword>
<comment type="similarity">
    <text evidence="1">Belongs to the short-chain dehydrogenases/reductases (SDR) family.</text>
</comment>
<dbReference type="PRINTS" id="PR00081">
    <property type="entry name" value="GDHRDH"/>
</dbReference>
<name>A0ABS5QHG5_9PROT</name>
<protein>
    <submittedName>
        <fullName evidence="3">SDR family oxidoreductase</fullName>
    </submittedName>
</protein>
<evidence type="ECO:0000313" key="4">
    <source>
        <dbReference type="Proteomes" id="UP000766336"/>
    </source>
</evidence>
<dbReference type="Gene3D" id="3.40.50.720">
    <property type="entry name" value="NAD(P)-binding Rossmann-like Domain"/>
    <property type="match status" value="1"/>
</dbReference>
<proteinExistence type="inferred from homology"/>
<evidence type="ECO:0000313" key="3">
    <source>
        <dbReference type="EMBL" id="MBS7811983.1"/>
    </source>
</evidence>
<organism evidence="3 4">
    <name type="scientific">Roseococcus pinisoli</name>
    <dbReference type="NCBI Taxonomy" id="2835040"/>
    <lineage>
        <taxon>Bacteria</taxon>
        <taxon>Pseudomonadati</taxon>
        <taxon>Pseudomonadota</taxon>
        <taxon>Alphaproteobacteria</taxon>
        <taxon>Acetobacterales</taxon>
        <taxon>Roseomonadaceae</taxon>
        <taxon>Roseococcus</taxon>
    </lineage>
</organism>
<dbReference type="Pfam" id="PF13561">
    <property type="entry name" value="adh_short_C2"/>
    <property type="match status" value="1"/>
</dbReference>
<evidence type="ECO:0000256" key="1">
    <source>
        <dbReference type="ARBA" id="ARBA00006484"/>
    </source>
</evidence>
<dbReference type="InterPro" id="IPR036291">
    <property type="entry name" value="NAD(P)-bd_dom_sf"/>
</dbReference>
<dbReference type="InterPro" id="IPR002347">
    <property type="entry name" value="SDR_fam"/>
</dbReference>
<sequence length="274" mass="28102">MERCGPRRGRVIMSLEGKVAVVTGGASGIGAACCRLLAARGAKVAVTDRDLPRTEALAREIGGHALALDVATQAANEAAAAEIEASLGPVEILVTSAGVLQRPLRAEDLPEADIHQVVNIDQIGTYLSAVAFGARMARRGRGSIVTIASISGSRGLPLHAYAPAKAAVIEMTRCLAGEWGRSGVRVNSVSPGFTMTPAMASAIQAGERDPALLEETSALGRMITTEDVAEAVCFLASEAARAITGIDLPVDAGWLVAPSWASYGGLPPARGNAA</sequence>
<dbReference type="SUPFAM" id="SSF51735">
    <property type="entry name" value="NAD(P)-binding Rossmann-fold domains"/>
    <property type="match status" value="1"/>
</dbReference>